<proteinExistence type="inferred from homology"/>
<evidence type="ECO:0000313" key="11">
    <source>
        <dbReference type="EMBL" id="MET3598256.1"/>
    </source>
</evidence>
<dbReference type="EMBL" id="JBEPLY010000001">
    <property type="protein sequence ID" value="MET3598256.1"/>
    <property type="molecule type" value="Genomic_DNA"/>
</dbReference>
<dbReference type="RefSeq" id="WP_354432718.1">
    <property type="nucleotide sequence ID" value="NZ_JBEPLY010000001.1"/>
</dbReference>
<gene>
    <name evidence="11" type="ORF">ABID12_000177</name>
</gene>
<evidence type="ECO:0000256" key="3">
    <source>
        <dbReference type="ARBA" id="ARBA00022475"/>
    </source>
</evidence>
<name>A0ABV2I5R5_9HYPH</name>
<evidence type="ECO:0000256" key="5">
    <source>
        <dbReference type="ARBA" id="ARBA00022692"/>
    </source>
</evidence>
<keyword evidence="5 9" id="KW-0812">Transmembrane</keyword>
<sequence length="172" mass="18515">MSMLTRIVSIGWRIIDALIALALVVMIVLVFANVVLRYGFSSGILGSVEISRLLFVWVIMLGAATCLRNFEHLALADIAEAVFPKARFWLRRFVNAVILGCCIMLVLGAAPQVVANWDNISPMSGIPVGMFYLAGVIGGVLMAGIALLRLIDPRNAAPDYGPDAENAGENVQ</sequence>
<comment type="similarity">
    <text evidence="8 9">Belongs to the TRAP transporter small permease family.</text>
</comment>
<dbReference type="InterPro" id="IPR007387">
    <property type="entry name" value="TRAP_DctQ"/>
</dbReference>
<evidence type="ECO:0000256" key="7">
    <source>
        <dbReference type="ARBA" id="ARBA00023136"/>
    </source>
</evidence>
<evidence type="ECO:0000256" key="8">
    <source>
        <dbReference type="ARBA" id="ARBA00038436"/>
    </source>
</evidence>
<evidence type="ECO:0000256" key="6">
    <source>
        <dbReference type="ARBA" id="ARBA00022989"/>
    </source>
</evidence>
<feature type="transmembrane region" description="Helical" evidence="9">
    <location>
        <begin position="88"/>
        <end position="110"/>
    </location>
</feature>
<evidence type="ECO:0000256" key="1">
    <source>
        <dbReference type="ARBA" id="ARBA00004429"/>
    </source>
</evidence>
<reference evidence="11 12" key="1">
    <citation type="submission" date="2024-06" db="EMBL/GenBank/DDBJ databases">
        <title>Genomic Encyclopedia of Type Strains, Phase IV (KMG-IV): sequencing the most valuable type-strain genomes for metagenomic binning, comparative biology and taxonomic classification.</title>
        <authorList>
            <person name="Goeker M."/>
        </authorList>
    </citation>
    <scope>NUCLEOTIDE SEQUENCE [LARGE SCALE GENOMIC DNA]</scope>
    <source>
        <strain evidence="11 12">DSM 28102</strain>
    </source>
</reference>
<protein>
    <recommendedName>
        <fullName evidence="9">TRAP transporter small permease protein</fullName>
    </recommendedName>
</protein>
<keyword evidence="4 9" id="KW-0997">Cell inner membrane</keyword>
<evidence type="ECO:0000256" key="4">
    <source>
        <dbReference type="ARBA" id="ARBA00022519"/>
    </source>
</evidence>
<dbReference type="Proteomes" id="UP001549164">
    <property type="component" value="Unassembled WGS sequence"/>
</dbReference>
<keyword evidence="6 9" id="KW-1133">Transmembrane helix</keyword>
<comment type="function">
    <text evidence="9">Part of the tripartite ATP-independent periplasmic (TRAP) transport system.</text>
</comment>
<dbReference type="PANTHER" id="PTHR35011:SF2">
    <property type="entry name" value="2,3-DIKETO-L-GULONATE TRAP TRANSPORTER SMALL PERMEASE PROTEIN YIAM"/>
    <property type="match status" value="1"/>
</dbReference>
<feature type="transmembrane region" description="Helical" evidence="9">
    <location>
        <begin position="12"/>
        <end position="38"/>
    </location>
</feature>
<evidence type="ECO:0000313" key="12">
    <source>
        <dbReference type="Proteomes" id="UP001549164"/>
    </source>
</evidence>
<feature type="domain" description="Tripartite ATP-independent periplasmic transporters DctQ component" evidence="10">
    <location>
        <begin position="26"/>
        <end position="152"/>
    </location>
</feature>
<comment type="subunit">
    <text evidence="9">The complex comprises the extracytoplasmic solute receptor protein and the two transmembrane proteins.</text>
</comment>
<feature type="transmembrane region" description="Helical" evidence="9">
    <location>
        <begin position="130"/>
        <end position="151"/>
    </location>
</feature>
<feature type="transmembrane region" description="Helical" evidence="9">
    <location>
        <begin position="50"/>
        <end position="67"/>
    </location>
</feature>
<comment type="subcellular location">
    <subcellularLocation>
        <location evidence="1 9">Cell inner membrane</location>
        <topology evidence="1 9">Multi-pass membrane protein</topology>
    </subcellularLocation>
</comment>
<keyword evidence="7 9" id="KW-0472">Membrane</keyword>
<keyword evidence="3" id="KW-1003">Cell membrane</keyword>
<accession>A0ABV2I5R5</accession>
<dbReference type="InterPro" id="IPR055348">
    <property type="entry name" value="DctQ"/>
</dbReference>
<keyword evidence="2 9" id="KW-0813">Transport</keyword>
<dbReference type="Pfam" id="PF04290">
    <property type="entry name" value="DctQ"/>
    <property type="match status" value="1"/>
</dbReference>
<organism evidence="11 12">
    <name type="scientific">Martelella mangrovi</name>
    <dbReference type="NCBI Taxonomy" id="1397477"/>
    <lineage>
        <taxon>Bacteria</taxon>
        <taxon>Pseudomonadati</taxon>
        <taxon>Pseudomonadota</taxon>
        <taxon>Alphaproteobacteria</taxon>
        <taxon>Hyphomicrobiales</taxon>
        <taxon>Aurantimonadaceae</taxon>
        <taxon>Martelella</taxon>
    </lineage>
</organism>
<keyword evidence="12" id="KW-1185">Reference proteome</keyword>
<dbReference type="PANTHER" id="PTHR35011">
    <property type="entry name" value="2,3-DIKETO-L-GULONATE TRAP TRANSPORTER SMALL PERMEASE PROTEIN YIAM"/>
    <property type="match status" value="1"/>
</dbReference>
<evidence type="ECO:0000256" key="9">
    <source>
        <dbReference type="RuleBase" id="RU369079"/>
    </source>
</evidence>
<comment type="caution">
    <text evidence="11">The sequence shown here is derived from an EMBL/GenBank/DDBJ whole genome shotgun (WGS) entry which is preliminary data.</text>
</comment>
<evidence type="ECO:0000256" key="2">
    <source>
        <dbReference type="ARBA" id="ARBA00022448"/>
    </source>
</evidence>
<evidence type="ECO:0000259" key="10">
    <source>
        <dbReference type="Pfam" id="PF04290"/>
    </source>
</evidence>